<protein>
    <submittedName>
        <fullName evidence="1">Uncharacterized protein</fullName>
    </submittedName>
</protein>
<organism evidence="1">
    <name type="scientific">bioreactor metagenome</name>
    <dbReference type="NCBI Taxonomy" id="1076179"/>
    <lineage>
        <taxon>unclassified sequences</taxon>
        <taxon>metagenomes</taxon>
        <taxon>ecological metagenomes</taxon>
    </lineage>
</organism>
<comment type="caution">
    <text evidence="1">The sequence shown here is derived from an EMBL/GenBank/DDBJ whole genome shotgun (WGS) entry which is preliminary data.</text>
</comment>
<dbReference type="EMBL" id="VSSQ01034778">
    <property type="protein sequence ID" value="MPM86833.1"/>
    <property type="molecule type" value="Genomic_DNA"/>
</dbReference>
<evidence type="ECO:0000313" key="1">
    <source>
        <dbReference type="EMBL" id="MPM86833.1"/>
    </source>
</evidence>
<dbReference type="AlphaFoldDB" id="A0A645DDC5"/>
<proteinExistence type="predicted"/>
<accession>A0A645DDC5</accession>
<sequence>MSVDLEHFDLTISEIVEQFCLNENDLNGLNKFFKVSCKDKNELIEIINQHFVKNYSNLFSPGVMSNPPDRFDGFHSDGACCRSISDKGRHKPNMKTYTQDRRAYEHWADGDFNAANRLMGEFQKTNNIKCPICGKIASMTADHIGPISLGFSHRPKFNPMCLSCNSAKNNRFTYSDVLQLIEDEAKGESVISWHSKDIWELLKNEVKTDDQAKTLSNIMLTCHQNVLKIFSIIYHNTGKEFLKRYLNPEFAMFDVRFDKFDSLDLSKLVIIKNVLDSKNKESNKNRYLRISFEALEDFDAKINRKTKFYIELIKSDIIEIVDLIKSGKDIEADVKLKAVIKKLSEKIYTEMWSN</sequence>
<dbReference type="Gene3D" id="1.10.30.50">
    <property type="match status" value="1"/>
</dbReference>
<dbReference type="InterPro" id="IPR014328">
    <property type="entry name" value="Restrct_endonuc_II_Alw26I"/>
</dbReference>
<gene>
    <name evidence="1" type="ORF">SDC9_133925</name>
</gene>
<dbReference type="Pfam" id="PF09665">
    <property type="entry name" value="RE_Alw26IDE"/>
    <property type="match status" value="1"/>
</dbReference>
<reference evidence="1" key="1">
    <citation type="submission" date="2019-08" db="EMBL/GenBank/DDBJ databases">
        <authorList>
            <person name="Kucharzyk K."/>
            <person name="Murdoch R.W."/>
            <person name="Higgins S."/>
            <person name="Loffler F."/>
        </authorList>
    </citation>
    <scope>NUCLEOTIDE SEQUENCE</scope>
</reference>
<name>A0A645DDC5_9ZZZZ</name>